<dbReference type="Proteomes" id="UP000294513">
    <property type="component" value="Unassembled WGS sequence"/>
</dbReference>
<dbReference type="SMART" id="SM01329">
    <property type="entry name" value="Iso_dh"/>
    <property type="match status" value="1"/>
</dbReference>
<keyword evidence="6" id="KW-0464">Manganese</keyword>
<dbReference type="PANTHER" id="PTHR43275:SF1">
    <property type="entry name" value="D-MALATE DEHYDROGENASE [DECARBOXYLATING]"/>
    <property type="match status" value="1"/>
</dbReference>
<accession>A0A4R5BC76</accession>
<evidence type="ECO:0000313" key="8">
    <source>
        <dbReference type="EMBL" id="TDD82843.1"/>
    </source>
</evidence>
<feature type="domain" description="Isopropylmalate dehydrogenase-like" evidence="7">
    <location>
        <begin position="8"/>
        <end position="331"/>
    </location>
</feature>
<evidence type="ECO:0000256" key="6">
    <source>
        <dbReference type="ARBA" id="ARBA00023211"/>
    </source>
</evidence>
<keyword evidence="4" id="KW-0560">Oxidoreductase</keyword>
<keyword evidence="3" id="KW-0479">Metal-binding</keyword>
<dbReference type="GO" id="GO:0046872">
    <property type="term" value="F:metal ion binding"/>
    <property type="evidence" value="ECO:0007669"/>
    <property type="project" value="UniProtKB-KW"/>
</dbReference>
<dbReference type="Gene3D" id="3.40.718.10">
    <property type="entry name" value="Isopropylmalate Dehydrogenase"/>
    <property type="match status" value="1"/>
</dbReference>
<organism evidence="8 9">
    <name type="scientific">Actinomadura rubrisoli</name>
    <dbReference type="NCBI Taxonomy" id="2530368"/>
    <lineage>
        <taxon>Bacteria</taxon>
        <taxon>Bacillati</taxon>
        <taxon>Actinomycetota</taxon>
        <taxon>Actinomycetes</taxon>
        <taxon>Streptosporangiales</taxon>
        <taxon>Thermomonosporaceae</taxon>
        <taxon>Actinomadura</taxon>
    </lineage>
</organism>
<dbReference type="InterPro" id="IPR050501">
    <property type="entry name" value="ICDH/IPMDH"/>
</dbReference>
<reference evidence="8 9" key="1">
    <citation type="submission" date="2019-03" db="EMBL/GenBank/DDBJ databases">
        <title>Draft genome sequences of novel Actinobacteria.</title>
        <authorList>
            <person name="Sahin N."/>
            <person name="Ay H."/>
            <person name="Saygin H."/>
        </authorList>
    </citation>
    <scope>NUCLEOTIDE SEQUENCE [LARGE SCALE GENOMIC DNA]</scope>
    <source>
        <strain evidence="8 9">H3C3</strain>
    </source>
</reference>
<comment type="cofactor">
    <cofactor evidence="1">
        <name>Mn(2+)</name>
        <dbReference type="ChEBI" id="CHEBI:29035"/>
    </cofactor>
</comment>
<comment type="caution">
    <text evidence="8">The sequence shown here is derived from an EMBL/GenBank/DDBJ whole genome shotgun (WGS) entry which is preliminary data.</text>
</comment>
<evidence type="ECO:0000256" key="5">
    <source>
        <dbReference type="ARBA" id="ARBA00023027"/>
    </source>
</evidence>
<evidence type="ECO:0000256" key="3">
    <source>
        <dbReference type="ARBA" id="ARBA00022723"/>
    </source>
</evidence>
<dbReference type="AlphaFoldDB" id="A0A4R5BC76"/>
<dbReference type="InterPro" id="IPR024084">
    <property type="entry name" value="IsoPropMal-DH-like_dom"/>
</dbReference>
<evidence type="ECO:0000313" key="9">
    <source>
        <dbReference type="Proteomes" id="UP000294513"/>
    </source>
</evidence>
<dbReference type="SUPFAM" id="SSF53659">
    <property type="entry name" value="Isocitrate/Isopropylmalate dehydrogenase-like"/>
    <property type="match status" value="1"/>
</dbReference>
<dbReference type="EMBL" id="SMKU01000119">
    <property type="protein sequence ID" value="TDD82843.1"/>
    <property type="molecule type" value="Genomic_DNA"/>
</dbReference>
<dbReference type="OrthoDB" id="5289857at2"/>
<evidence type="ECO:0000256" key="4">
    <source>
        <dbReference type="ARBA" id="ARBA00023002"/>
    </source>
</evidence>
<dbReference type="GO" id="GO:0016491">
    <property type="term" value="F:oxidoreductase activity"/>
    <property type="evidence" value="ECO:0007669"/>
    <property type="project" value="UniProtKB-KW"/>
</dbReference>
<sequence>MSAAGLRTLAVVFDDPTTRDLGQEVLRAVGSVTRPEDGVRAIGYDLTSHGVTPAQSALPVAVTDELADCDAIVLATPGGPFPERRWSASLGKAFRHRVEVRSIKRFAATPSPLVGQPEIDLVLVHDNDEGAYAENGGTHRKGTPHEIASEISVNSADQVAAVVRYAFRIAQRRAHRRLTLVHKHNILLHTGQLWERTVSRVAREFPEVTADYLHVDAAAMFVLTQPQRFDVVVTDGLFGGILAGLGMTVSGDAAMTVTGRIDPTATYPPFFQPAHVPDDVREAGVSDARASLLAAAMSLGHLGLGTWATAVEAVAARTRFGRRMRDGTPIVTPG</sequence>
<comment type="cofactor">
    <cofactor evidence="2">
        <name>Mg(2+)</name>
        <dbReference type="ChEBI" id="CHEBI:18420"/>
    </cofactor>
</comment>
<evidence type="ECO:0000256" key="1">
    <source>
        <dbReference type="ARBA" id="ARBA00001936"/>
    </source>
</evidence>
<evidence type="ECO:0000256" key="2">
    <source>
        <dbReference type="ARBA" id="ARBA00001946"/>
    </source>
</evidence>
<keyword evidence="9" id="KW-1185">Reference proteome</keyword>
<keyword evidence="5" id="KW-0520">NAD</keyword>
<proteinExistence type="predicted"/>
<gene>
    <name evidence="8" type="ORF">E1298_22070</name>
</gene>
<dbReference type="Pfam" id="PF00180">
    <property type="entry name" value="Iso_dh"/>
    <property type="match status" value="1"/>
</dbReference>
<dbReference type="PANTHER" id="PTHR43275">
    <property type="entry name" value="D-MALATE DEHYDROGENASE [DECARBOXYLATING]"/>
    <property type="match status" value="1"/>
</dbReference>
<protein>
    <submittedName>
        <fullName evidence="8">3-isopropylmalate dehydrogenase</fullName>
    </submittedName>
</protein>
<name>A0A4R5BC76_9ACTN</name>
<evidence type="ECO:0000259" key="7">
    <source>
        <dbReference type="SMART" id="SM01329"/>
    </source>
</evidence>